<feature type="compositionally biased region" description="Polar residues" evidence="5">
    <location>
        <begin position="658"/>
        <end position="670"/>
    </location>
</feature>
<evidence type="ECO:0000313" key="8">
    <source>
        <dbReference type="Proteomes" id="UP000019384"/>
    </source>
</evidence>
<dbReference type="PANTHER" id="PTHR46915">
    <property type="entry name" value="UBIQUITIN-LIKE PROTEASE 4-RELATED"/>
    <property type="match status" value="1"/>
</dbReference>
<keyword evidence="2" id="KW-0645">Protease</keyword>
<dbReference type="SUPFAM" id="SSF54001">
    <property type="entry name" value="Cysteine proteinases"/>
    <property type="match status" value="1"/>
</dbReference>
<name>W6MXN8_9ASCO</name>
<dbReference type="OrthoDB" id="442460at2759"/>
<evidence type="ECO:0000256" key="3">
    <source>
        <dbReference type="ARBA" id="ARBA00022801"/>
    </source>
</evidence>
<evidence type="ECO:0000313" key="7">
    <source>
        <dbReference type="EMBL" id="CDK29215.1"/>
    </source>
</evidence>
<gene>
    <name evidence="7" type="ORF">KUCA_T00005203001</name>
</gene>
<keyword evidence="3" id="KW-0378">Hydrolase</keyword>
<feature type="region of interest" description="Disordered" evidence="5">
    <location>
        <begin position="218"/>
        <end position="274"/>
    </location>
</feature>
<dbReference type="Gene3D" id="3.40.395.10">
    <property type="entry name" value="Adenoviral Proteinase, Chain A"/>
    <property type="match status" value="1"/>
</dbReference>
<evidence type="ECO:0000256" key="5">
    <source>
        <dbReference type="SAM" id="MobiDB-lite"/>
    </source>
</evidence>
<dbReference type="Pfam" id="PF02902">
    <property type="entry name" value="Peptidase_C48"/>
    <property type="match status" value="1"/>
</dbReference>
<dbReference type="InterPro" id="IPR038765">
    <property type="entry name" value="Papain-like_cys_pep_sf"/>
</dbReference>
<evidence type="ECO:0000259" key="6">
    <source>
        <dbReference type="PROSITE" id="PS50600"/>
    </source>
</evidence>
<feature type="compositionally biased region" description="Basic and acidic residues" evidence="5">
    <location>
        <begin position="256"/>
        <end position="274"/>
    </location>
</feature>
<dbReference type="PROSITE" id="PS50600">
    <property type="entry name" value="ULP_PROTEASE"/>
    <property type="match status" value="1"/>
</dbReference>
<organism evidence="7 8">
    <name type="scientific">Kuraishia capsulata CBS 1993</name>
    <dbReference type="NCBI Taxonomy" id="1382522"/>
    <lineage>
        <taxon>Eukaryota</taxon>
        <taxon>Fungi</taxon>
        <taxon>Dikarya</taxon>
        <taxon>Ascomycota</taxon>
        <taxon>Saccharomycotina</taxon>
        <taxon>Pichiomycetes</taxon>
        <taxon>Pichiales</taxon>
        <taxon>Pichiaceae</taxon>
        <taxon>Kuraishia</taxon>
    </lineage>
</organism>
<evidence type="ECO:0000256" key="2">
    <source>
        <dbReference type="ARBA" id="ARBA00022670"/>
    </source>
</evidence>
<comment type="similarity">
    <text evidence="1">Belongs to the peptidase C48 family.</text>
</comment>
<feature type="region of interest" description="Disordered" evidence="5">
    <location>
        <begin position="1"/>
        <end position="76"/>
    </location>
</feature>
<feature type="compositionally biased region" description="Polar residues" evidence="5">
    <location>
        <begin position="716"/>
        <end position="725"/>
    </location>
</feature>
<dbReference type="GeneID" id="34522591"/>
<reference evidence="7" key="1">
    <citation type="submission" date="2013-12" db="EMBL/GenBank/DDBJ databases">
        <authorList>
            <person name="Genoscope - CEA"/>
        </authorList>
    </citation>
    <scope>NUCLEOTIDE SEQUENCE</scope>
    <source>
        <strain evidence="7">CBS 1993</strain>
    </source>
</reference>
<feature type="domain" description="Ubiquitin-like protease family profile" evidence="6">
    <location>
        <begin position="296"/>
        <end position="479"/>
    </location>
</feature>
<dbReference type="HOGENOM" id="CLU_381744_0_0_1"/>
<evidence type="ECO:0000256" key="1">
    <source>
        <dbReference type="ARBA" id="ARBA00005234"/>
    </source>
</evidence>
<feature type="compositionally biased region" description="Basic and acidic residues" evidence="5">
    <location>
        <begin position="580"/>
        <end position="590"/>
    </location>
</feature>
<dbReference type="GO" id="GO:0016926">
    <property type="term" value="P:protein desumoylation"/>
    <property type="evidence" value="ECO:0007669"/>
    <property type="project" value="UniProtKB-ARBA"/>
</dbReference>
<feature type="region of interest" description="Disordered" evidence="5">
    <location>
        <begin position="575"/>
        <end position="725"/>
    </location>
</feature>
<feature type="compositionally biased region" description="Polar residues" evidence="5">
    <location>
        <begin position="630"/>
        <end position="644"/>
    </location>
</feature>
<dbReference type="PANTHER" id="PTHR46915:SF2">
    <property type="entry name" value="UBIQUITIN-LIKE PROTEASE 4"/>
    <property type="match status" value="1"/>
</dbReference>
<dbReference type="InterPro" id="IPR003653">
    <property type="entry name" value="Peptidase_C48_C"/>
</dbReference>
<feature type="compositionally biased region" description="Low complexity" evidence="5">
    <location>
        <begin position="230"/>
        <end position="241"/>
    </location>
</feature>
<dbReference type="GO" id="GO:0006508">
    <property type="term" value="P:proteolysis"/>
    <property type="evidence" value="ECO:0007669"/>
    <property type="project" value="UniProtKB-KW"/>
</dbReference>
<dbReference type="STRING" id="1382522.W6MXN8"/>
<feature type="compositionally biased region" description="Polar residues" evidence="5">
    <location>
        <begin position="691"/>
        <end position="701"/>
    </location>
</feature>
<keyword evidence="8" id="KW-1185">Reference proteome</keyword>
<protein>
    <recommendedName>
        <fullName evidence="6">Ubiquitin-like protease family profile domain-containing protein</fullName>
    </recommendedName>
</protein>
<dbReference type="GO" id="GO:0019783">
    <property type="term" value="F:ubiquitin-like protein peptidase activity"/>
    <property type="evidence" value="ECO:0007669"/>
    <property type="project" value="UniProtKB-ARBA"/>
</dbReference>
<evidence type="ECO:0000256" key="4">
    <source>
        <dbReference type="ARBA" id="ARBA00022807"/>
    </source>
</evidence>
<proteinExistence type="inferred from homology"/>
<feature type="compositionally biased region" description="Polar residues" evidence="5">
    <location>
        <begin position="220"/>
        <end position="229"/>
    </location>
</feature>
<dbReference type="RefSeq" id="XP_022461203.1">
    <property type="nucleotide sequence ID" value="XM_022600376.1"/>
</dbReference>
<sequence>MFKSGKDLSSRQLHNLIPPKKFQSNRKARYIHQPMNTLSSSPVKSPEISTFSSSPSRRPANESPLRPKSSHLNLAESDTDSMGVKKVIILTSNRITIRDKMELSVSETVLLIKSPGPTHFKLEIALTMMSLIQVDNVPGGTNFVITTRAPCNIQLTDTREVYAESFWIFVSGEDLHEVSKLYSLFKKQPRCKFESVSGHELNERYGTKEIAPISTKDFYGNTTERSPLQSSALSRRLTRSSAPKDLSMTEQIQLMDEPHTPTKRNRSENQHEDIPLKDQIVFEPSLKFKFDDNSTFTITNSDFSCLYNNNWINDAMIDFFLKYDLQKVKHLEKEISKYKVELLNSFFYTRLIQGNNEDCYENVKSWFKNKDDLFLNDLIVIPIVHEFHWLCVMVSGLNSLIQPSQVDEMPKANFTVLDSLGGDRYPFMPPLRRFFVSYAQDKYGVELNTRQLKTRRLPVPKQRNFNDCGIHVIYNVRRIFSDYEQYLGLTRRSPKKSRQVDGNFFPRDELKILRSRLRSRLVNLLKEQVLAEGGDVEMVGKVAHERGSFLPQGSAAQNEDYDDEDDDDLQIIEEPSFRAISRDNTSKSDSNDAPSSPDTKIDATIANDITQTPLKTSPPPLHEKEGFSSAVMSPSHSSISTQAKGTVAMPEFKPEVSVLQSRPEQISVSENGVPEEDSPSQDVLTIKYISPNPQTSNTDTVATYDGLSSKRRKLRNNNPFVIQDK</sequence>
<dbReference type="EMBL" id="HG793130">
    <property type="protein sequence ID" value="CDK29215.1"/>
    <property type="molecule type" value="Genomic_DNA"/>
</dbReference>
<dbReference type="AlphaFoldDB" id="W6MXN8"/>
<dbReference type="Proteomes" id="UP000019384">
    <property type="component" value="Unassembled WGS sequence"/>
</dbReference>
<dbReference type="GO" id="GO:0008234">
    <property type="term" value="F:cysteine-type peptidase activity"/>
    <property type="evidence" value="ECO:0007669"/>
    <property type="project" value="UniProtKB-KW"/>
</dbReference>
<accession>W6MXN8</accession>
<reference evidence="7" key="2">
    <citation type="submission" date="2014-02" db="EMBL/GenBank/DDBJ databases">
        <title>Complete DNA sequence of /Kuraishia capsulata/ illustrates novel genomic features among budding yeasts (/Saccharomycotina/).</title>
        <authorList>
            <person name="Morales L."/>
            <person name="Noel B."/>
            <person name="Porcel B."/>
            <person name="Marcet-Houben M."/>
            <person name="Hullo M-F."/>
            <person name="Sacerdot C."/>
            <person name="Tekaia F."/>
            <person name="Leh-Louis V."/>
            <person name="Despons L."/>
            <person name="Khanna V."/>
            <person name="Aury J-M."/>
            <person name="Barbe V."/>
            <person name="Couloux A."/>
            <person name="Labadie K."/>
            <person name="Pelletier E."/>
            <person name="Souciet J-L."/>
            <person name="Boekhout T."/>
            <person name="Gabaldon T."/>
            <person name="Wincker P."/>
            <person name="Dujon B."/>
        </authorList>
    </citation>
    <scope>NUCLEOTIDE SEQUENCE</scope>
    <source>
        <strain evidence="7">CBS 1993</strain>
    </source>
</reference>
<keyword evidence="4" id="KW-0788">Thiol protease</keyword>
<feature type="compositionally biased region" description="Polar residues" evidence="5">
    <location>
        <begin position="34"/>
        <end position="51"/>
    </location>
</feature>